<proteinExistence type="predicted"/>
<evidence type="ECO:0000313" key="2">
    <source>
        <dbReference type="Proteomes" id="UP000319801"/>
    </source>
</evidence>
<name>A0A556U5K4_BAGYA</name>
<comment type="caution">
    <text evidence="1">The sequence shown here is derived from an EMBL/GenBank/DDBJ whole genome shotgun (WGS) entry which is preliminary data.</text>
</comment>
<sequence length="68" mass="7254">MLKRQEQTRREDNGAGTAVEEKINVGGKETREFAIGGSCSAQPIIESSMWEQGVGADAAKSLMAEAAR</sequence>
<reference evidence="1 2" key="1">
    <citation type="journal article" date="2019" name="Genome Biol. Evol.">
        <title>Whole-Genome Sequencing of the Giant Devil Catfish, Bagarius yarrelli.</title>
        <authorList>
            <person name="Jiang W."/>
            <person name="Lv Y."/>
            <person name="Cheng L."/>
            <person name="Yang K."/>
            <person name="Chao B."/>
            <person name="Wang X."/>
            <person name="Li Y."/>
            <person name="Pan X."/>
            <person name="You X."/>
            <person name="Zhang Y."/>
            <person name="Yang J."/>
            <person name="Li J."/>
            <person name="Zhang X."/>
            <person name="Liu S."/>
            <person name="Sun C."/>
            <person name="Yang J."/>
            <person name="Shi Q."/>
        </authorList>
    </citation>
    <scope>NUCLEOTIDE SEQUENCE [LARGE SCALE GENOMIC DNA]</scope>
    <source>
        <strain evidence="1">JWS20170419001</strain>
        <tissue evidence="1">Muscle</tissue>
    </source>
</reference>
<evidence type="ECO:0000313" key="1">
    <source>
        <dbReference type="EMBL" id="TSM94603.1"/>
    </source>
</evidence>
<protein>
    <submittedName>
        <fullName evidence="1">Uncharacterized protein</fullName>
    </submittedName>
</protein>
<keyword evidence="2" id="KW-1185">Reference proteome</keyword>
<dbReference type="Proteomes" id="UP000319801">
    <property type="component" value="Unassembled WGS sequence"/>
</dbReference>
<dbReference type="EMBL" id="VCAZ01000051">
    <property type="protein sequence ID" value="TSM94603.1"/>
    <property type="molecule type" value="Genomic_DNA"/>
</dbReference>
<organism evidence="1 2">
    <name type="scientific">Bagarius yarrelli</name>
    <name type="common">Goonch</name>
    <name type="synonym">Bagrus yarrelli</name>
    <dbReference type="NCBI Taxonomy" id="175774"/>
    <lineage>
        <taxon>Eukaryota</taxon>
        <taxon>Metazoa</taxon>
        <taxon>Chordata</taxon>
        <taxon>Craniata</taxon>
        <taxon>Vertebrata</taxon>
        <taxon>Euteleostomi</taxon>
        <taxon>Actinopterygii</taxon>
        <taxon>Neopterygii</taxon>
        <taxon>Teleostei</taxon>
        <taxon>Ostariophysi</taxon>
        <taxon>Siluriformes</taxon>
        <taxon>Sisoridae</taxon>
        <taxon>Sisorinae</taxon>
        <taxon>Bagarius</taxon>
    </lineage>
</organism>
<dbReference type="AlphaFoldDB" id="A0A556U5K4"/>
<accession>A0A556U5K4</accession>
<gene>
    <name evidence="1" type="ORF">Baya_8398</name>
</gene>